<feature type="domain" description="Bacterial bifunctional deaminase-reductase C-terminal" evidence="4">
    <location>
        <begin position="3"/>
        <end position="215"/>
    </location>
</feature>
<evidence type="ECO:0000313" key="6">
    <source>
        <dbReference type="Proteomes" id="UP000616346"/>
    </source>
</evidence>
<keyword evidence="2" id="KW-0521">NADP</keyword>
<dbReference type="Gene3D" id="3.40.430.10">
    <property type="entry name" value="Dihydrofolate Reductase, subunit A"/>
    <property type="match status" value="1"/>
</dbReference>
<evidence type="ECO:0000256" key="3">
    <source>
        <dbReference type="ARBA" id="ARBA00023002"/>
    </source>
</evidence>
<reference evidence="5 6" key="1">
    <citation type="submission" date="2020-08" db="EMBL/GenBank/DDBJ databases">
        <title>A Genomic Blueprint of the Chicken Gut Microbiome.</title>
        <authorList>
            <person name="Gilroy R."/>
            <person name="Ravi A."/>
            <person name="Getino M."/>
            <person name="Pursley I."/>
            <person name="Horton D.L."/>
            <person name="Alikhan N.-F."/>
            <person name="Baker D."/>
            <person name="Gharbi K."/>
            <person name="Hall N."/>
            <person name="Watson M."/>
            <person name="Adriaenssens E.M."/>
            <person name="Foster-Nyarko E."/>
            <person name="Jarju S."/>
            <person name="Secka A."/>
            <person name="Antonio M."/>
            <person name="Oren A."/>
            <person name="Chaudhuri R."/>
            <person name="La Ragione R.M."/>
            <person name="Hildebrand F."/>
            <person name="Pallen M.J."/>
        </authorList>
    </citation>
    <scope>NUCLEOTIDE SEQUENCE [LARGE SCALE GENOMIC DNA]</scope>
    <source>
        <strain evidence="5 6">Sa1YUN3</strain>
    </source>
</reference>
<sequence>MKPYIICHMMASVDGRIDCDMTERIGGNEYYDALEQLHCDSDISGRVTMQKHFALPELFEAKDFTPIGKPSFYKACDAEGYTIAVDSKGRLRWPANCSEGRPLLVITGENAPKEYAEALRQQGISWIAAGKDETDLTQAVEILSKEFGVQRLAVVGGGIINGAFLKAGLLDEVSVVVGAGIDGRKGMTAVFDGIDDPSFPTTILKLNSVERIGDNSVWLRYSF</sequence>
<name>A0ABR8VA27_9BACT</name>
<dbReference type="PANTHER" id="PTHR38011:SF7">
    <property type="entry name" value="2,5-DIAMINO-6-RIBOSYLAMINO-4(3H)-PYRIMIDINONE 5'-PHOSPHATE REDUCTASE"/>
    <property type="match status" value="1"/>
</dbReference>
<comment type="caution">
    <text evidence="5">The sequence shown here is derived from an EMBL/GenBank/DDBJ whole genome shotgun (WGS) entry which is preliminary data.</text>
</comment>
<accession>A0ABR8VA27</accession>
<comment type="pathway">
    <text evidence="1">Cofactor biosynthesis; riboflavin biosynthesis.</text>
</comment>
<dbReference type="SUPFAM" id="SSF53597">
    <property type="entry name" value="Dihydrofolate reductase-like"/>
    <property type="match status" value="1"/>
</dbReference>
<dbReference type="InterPro" id="IPR050765">
    <property type="entry name" value="Riboflavin_Biosynth_HTPR"/>
</dbReference>
<protein>
    <submittedName>
        <fullName evidence="5">Dihydrofolate reductase family protein</fullName>
    </submittedName>
</protein>
<evidence type="ECO:0000256" key="2">
    <source>
        <dbReference type="ARBA" id="ARBA00022857"/>
    </source>
</evidence>
<evidence type="ECO:0000313" key="5">
    <source>
        <dbReference type="EMBL" id="MBD8001634.1"/>
    </source>
</evidence>
<dbReference type="InterPro" id="IPR002734">
    <property type="entry name" value="RibDG_C"/>
</dbReference>
<keyword evidence="6" id="KW-1185">Reference proteome</keyword>
<evidence type="ECO:0000259" key="4">
    <source>
        <dbReference type="Pfam" id="PF01872"/>
    </source>
</evidence>
<keyword evidence="3" id="KW-0560">Oxidoreductase</keyword>
<dbReference type="PANTHER" id="PTHR38011">
    <property type="entry name" value="DIHYDROFOLATE REDUCTASE FAMILY PROTEIN (AFU_ORTHOLOGUE AFUA_8G06820)"/>
    <property type="match status" value="1"/>
</dbReference>
<evidence type="ECO:0000256" key="1">
    <source>
        <dbReference type="ARBA" id="ARBA00005104"/>
    </source>
</evidence>
<proteinExistence type="predicted"/>
<gene>
    <name evidence="5" type="ORF">H9626_05280</name>
</gene>
<organism evidence="5 6">
    <name type="scientific">Phocaeicola faecium</name>
    <dbReference type="NCBI Taxonomy" id="2762213"/>
    <lineage>
        <taxon>Bacteria</taxon>
        <taxon>Pseudomonadati</taxon>
        <taxon>Bacteroidota</taxon>
        <taxon>Bacteroidia</taxon>
        <taxon>Bacteroidales</taxon>
        <taxon>Bacteroidaceae</taxon>
        <taxon>Phocaeicola</taxon>
    </lineage>
</organism>
<dbReference type="InterPro" id="IPR024072">
    <property type="entry name" value="DHFR-like_dom_sf"/>
</dbReference>
<dbReference type="Pfam" id="PF01872">
    <property type="entry name" value="RibD_C"/>
    <property type="match status" value="1"/>
</dbReference>
<dbReference type="EMBL" id="JACSPQ010000001">
    <property type="protein sequence ID" value="MBD8001634.1"/>
    <property type="molecule type" value="Genomic_DNA"/>
</dbReference>
<dbReference type="Proteomes" id="UP000616346">
    <property type="component" value="Unassembled WGS sequence"/>
</dbReference>
<dbReference type="RefSeq" id="WP_191709785.1">
    <property type="nucleotide sequence ID" value="NZ_JACSPQ010000001.1"/>
</dbReference>